<comment type="caution">
    <text evidence="1">The sequence shown here is derived from an EMBL/GenBank/DDBJ whole genome shotgun (WGS) entry which is preliminary data.</text>
</comment>
<dbReference type="EMBL" id="LUEZ02000025">
    <property type="protein sequence ID" value="RDB26623.1"/>
    <property type="molecule type" value="Genomic_DNA"/>
</dbReference>
<evidence type="ECO:0000313" key="2">
    <source>
        <dbReference type="Proteomes" id="UP000076154"/>
    </source>
</evidence>
<accession>A0A369K443</accession>
<dbReference type="AlphaFoldDB" id="A0A369K443"/>
<protein>
    <submittedName>
        <fullName evidence="1">Uncharacterized protein</fullName>
    </submittedName>
</protein>
<reference evidence="1" key="1">
    <citation type="submission" date="2018-04" db="EMBL/GenBank/DDBJ databases">
        <title>Whole genome sequencing of Hypsizygus marmoreus.</title>
        <authorList>
            <person name="Choi I.-G."/>
            <person name="Min B."/>
            <person name="Kim J.-G."/>
            <person name="Kim S."/>
            <person name="Oh Y.-L."/>
            <person name="Kong W.-S."/>
            <person name="Park H."/>
            <person name="Jeong J."/>
            <person name="Song E.-S."/>
        </authorList>
    </citation>
    <scope>NUCLEOTIDE SEQUENCE [LARGE SCALE GENOMIC DNA]</scope>
    <source>
        <strain evidence="1">51987-8</strain>
    </source>
</reference>
<evidence type="ECO:0000313" key="1">
    <source>
        <dbReference type="EMBL" id="RDB26623.1"/>
    </source>
</evidence>
<keyword evidence="2" id="KW-1185">Reference proteome</keyword>
<dbReference type="InParanoid" id="A0A369K443"/>
<organism evidence="1 2">
    <name type="scientific">Hypsizygus marmoreus</name>
    <name type="common">White beech mushroom</name>
    <name type="synonym">Agaricus marmoreus</name>
    <dbReference type="NCBI Taxonomy" id="39966"/>
    <lineage>
        <taxon>Eukaryota</taxon>
        <taxon>Fungi</taxon>
        <taxon>Dikarya</taxon>
        <taxon>Basidiomycota</taxon>
        <taxon>Agaricomycotina</taxon>
        <taxon>Agaricomycetes</taxon>
        <taxon>Agaricomycetidae</taxon>
        <taxon>Agaricales</taxon>
        <taxon>Tricholomatineae</taxon>
        <taxon>Lyophyllaceae</taxon>
        <taxon>Hypsizygus</taxon>
    </lineage>
</organism>
<proteinExistence type="predicted"/>
<sequence length="124" mass="13759">MKVACLLPGVHDLNNLQCSVRHKVSRRVGAINAYQVPVYGTVLSASSYPNPSNNHYANFNCQRDPRLPSPLVSSRCGVLECMLTRHPAPRQPSLRLTNAPYIDELTNSSPAFGATRCSHEGRWR</sequence>
<gene>
    <name evidence="1" type="ORF">Hypma_005546</name>
</gene>
<name>A0A369K443_HYPMA</name>
<dbReference type="Proteomes" id="UP000076154">
    <property type="component" value="Unassembled WGS sequence"/>
</dbReference>